<dbReference type="EMBL" id="NEWD01000044">
    <property type="protein sequence ID" value="OXM99323.1"/>
    <property type="molecule type" value="Genomic_DNA"/>
</dbReference>
<organism evidence="2 3">
    <name type="scientific">Bifidobacterium vansinderenii</name>
    <dbReference type="NCBI Taxonomy" id="1984871"/>
    <lineage>
        <taxon>Bacteria</taxon>
        <taxon>Bacillati</taxon>
        <taxon>Actinomycetota</taxon>
        <taxon>Actinomycetes</taxon>
        <taxon>Bifidobacteriales</taxon>
        <taxon>Bifidobacteriaceae</taxon>
        <taxon>Bifidobacterium</taxon>
    </lineage>
</organism>
<feature type="domain" description="DUF1653" evidence="1">
    <location>
        <begin position="11"/>
        <end position="74"/>
    </location>
</feature>
<sequence>MDSTIVVCGATYKHFKGQLYRVITLAEHTETREMFVIYEALYGDHKIYARPLSMFTSDVDHEKYPDVKQKKRFELVDSTDR</sequence>
<dbReference type="AlphaFoldDB" id="A0A229VUM8"/>
<dbReference type="RefSeq" id="WP_093961529.1">
    <property type="nucleotide sequence ID" value="NZ_NEWD01000044.1"/>
</dbReference>
<dbReference type="InterPro" id="IPR037135">
    <property type="entry name" value="DUF1653-like_dom_sf"/>
</dbReference>
<dbReference type="Pfam" id="PF07866">
    <property type="entry name" value="DUF1653"/>
    <property type="match status" value="1"/>
</dbReference>
<dbReference type="InterPro" id="IPR023387">
    <property type="entry name" value="DUF1653-like_dom"/>
</dbReference>
<name>A0A229VUM8_9BIFI</name>
<evidence type="ECO:0000313" key="3">
    <source>
        <dbReference type="Proteomes" id="UP000215433"/>
    </source>
</evidence>
<evidence type="ECO:0000313" key="2">
    <source>
        <dbReference type="EMBL" id="OXM99323.1"/>
    </source>
</evidence>
<proteinExistence type="predicted"/>
<reference evidence="2 3" key="1">
    <citation type="submission" date="2017-05" db="EMBL/GenBank/DDBJ databases">
        <title>Bifidobacterium vansinderenii sp. nov.</title>
        <authorList>
            <person name="Lugli G.A."/>
            <person name="Duranti S."/>
            <person name="Mangifesta M."/>
        </authorList>
    </citation>
    <scope>NUCLEOTIDE SEQUENCE [LARGE SCALE GENOMIC DNA]</scope>
    <source>
        <strain evidence="2 3">Tam10B</strain>
    </source>
</reference>
<keyword evidence="3" id="KW-1185">Reference proteome</keyword>
<dbReference type="Proteomes" id="UP000215433">
    <property type="component" value="Unassembled WGS sequence"/>
</dbReference>
<comment type="caution">
    <text evidence="2">The sequence shown here is derived from an EMBL/GenBank/DDBJ whole genome shotgun (WGS) entry which is preliminary data.</text>
</comment>
<protein>
    <recommendedName>
        <fullName evidence="1">DUF1653 domain-containing protein</fullName>
    </recommendedName>
</protein>
<dbReference type="OrthoDB" id="371169at2"/>
<dbReference type="Gene3D" id="2.30.30.320">
    <property type="entry name" value="DUF1653-like domain"/>
    <property type="match status" value="1"/>
</dbReference>
<gene>
    <name evidence="2" type="ORF">Tam10B_2435</name>
</gene>
<accession>A0A229VUM8</accession>
<evidence type="ECO:0000259" key="1">
    <source>
        <dbReference type="Pfam" id="PF07866"/>
    </source>
</evidence>